<keyword evidence="8" id="KW-0594">Phospholipid biosynthesis</keyword>
<keyword evidence="5 10" id="KW-1133">Transmembrane helix</keyword>
<dbReference type="Pfam" id="PF02660">
    <property type="entry name" value="G3P_acyltransf"/>
    <property type="match status" value="1"/>
</dbReference>
<dbReference type="PANTHER" id="PTHR30309:SF0">
    <property type="entry name" value="GLYCEROL-3-PHOSPHATE ACYLTRANSFERASE-RELATED"/>
    <property type="match status" value="1"/>
</dbReference>
<evidence type="ECO:0000256" key="6">
    <source>
        <dbReference type="ARBA" id="ARBA00023098"/>
    </source>
</evidence>
<proteinExistence type="predicted"/>
<keyword evidence="1" id="KW-1003">Cell membrane</keyword>
<keyword evidence="7 10" id="KW-0472">Membrane</keyword>
<evidence type="ECO:0000256" key="5">
    <source>
        <dbReference type="ARBA" id="ARBA00022989"/>
    </source>
</evidence>
<feature type="transmembrane region" description="Helical" evidence="10">
    <location>
        <begin position="203"/>
        <end position="223"/>
    </location>
</feature>
<feature type="transmembrane region" description="Helical" evidence="10">
    <location>
        <begin position="102"/>
        <end position="125"/>
    </location>
</feature>
<dbReference type="GO" id="GO:0005886">
    <property type="term" value="C:plasma membrane"/>
    <property type="evidence" value="ECO:0007669"/>
    <property type="project" value="InterPro"/>
</dbReference>
<keyword evidence="3" id="KW-0808">Transferase</keyword>
<reference evidence="11 12" key="1">
    <citation type="journal article" date="2016" name="Gut Pathog.">
        <title>Whole genome sequencing of "Faecalibaculum rodentium" ALO17, isolated from C57BL/6J laboratory mouse feces.</title>
        <authorList>
            <person name="Lim S."/>
            <person name="Chang D.H."/>
            <person name="Ahn S."/>
            <person name="Kim B.C."/>
        </authorList>
    </citation>
    <scope>NUCLEOTIDE SEQUENCE [LARGE SCALE GENOMIC DNA]</scope>
    <source>
        <strain evidence="11 12">Alo17</strain>
    </source>
</reference>
<evidence type="ECO:0000256" key="3">
    <source>
        <dbReference type="ARBA" id="ARBA00022679"/>
    </source>
</evidence>
<gene>
    <name evidence="11" type="ORF">AALO17_06090</name>
</gene>
<organism evidence="11 12">
    <name type="scientific">Faecalibaculum rodentium</name>
    <dbReference type="NCBI Taxonomy" id="1702221"/>
    <lineage>
        <taxon>Bacteria</taxon>
        <taxon>Bacillati</taxon>
        <taxon>Bacillota</taxon>
        <taxon>Erysipelotrichia</taxon>
        <taxon>Erysipelotrichales</taxon>
        <taxon>Erysipelotrichaceae</taxon>
        <taxon>Faecalibaculum</taxon>
    </lineage>
</organism>
<evidence type="ECO:0008006" key="13">
    <source>
        <dbReference type="Google" id="ProtNLM"/>
    </source>
</evidence>
<feature type="transmembrane region" description="Helical" evidence="10">
    <location>
        <begin position="57"/>
        <end position="82"/>
    </location>
</feature>
<accession>A0A140DSW6</accession>
<evidence type="ECO:0000313" key="12">
    <source>
        <dbReference type="Proteomes" id="UP000069771"/>
    </source>
</evidence>
<dbReference type="InterPro" id="IPR003811">
    <property type="entry name" value="G3P_acylTferase_PlsY"/>
</dbReference>
<feature type="transmembrane region" description="Helical" evidence="10">
    <location>
        <begin position="177"/>
        <end position="196"/>
    </location>
</feature>
<evidence type="ECO:0000256" key="7">
    <source>
        <dbReference type="ARBA" id="ARBA00023136"/>
    </source>
</evidence>
<protein>
    <recommendedName>
        <fullName evidence="13">Glycerol-3-phosphate acyltransferase</fullName>
    </recommendedName>
</protein>
<evidence type="ECO:0000256" key="9">
    <source>
        <dbReference type="ARBA" id="ARBA00023264"/>
    </source>
</evidence>
<dbReference type="GO" id="GO:0008654">
    <property type="term" value="P:phospholipid biosynthetic process"/>
    <property type="evidence" value="ECO:0007669"/>
    <property type="project" value="UniProtKB-KW"/>
</dbReference>
<name>A0A140DSW6_9FIRM</name>
<keyword evidence="4 10" id="KW-0812">Transmembrane</keyword>
<keyword evidence="6" id="KW-0443">Lipid metabolism</keyword>
<dbReference type="AlphaFoldDB" id="A0A140DSW6"/>
<evidence type="ECO:0000256" key="1">
    <source>
        <dbReference type="ARBA" id="ARBA00022475"/>
    </source>
</evidence>
<sequence>MEKKTAQVFFFMLRISFHARPVLSLPMVPATARIVTEVSQRPVCYHKPERSPMSNTILWIILGYLSGCILYSQLACQLFQVPDITKLSPDGNPGVFNAFQNGGFAVGLFTLAGDLLKGALPLFLWRMTTPGWKENTLLPLVMAAPVMGTLWPAFRHFSGGKGITVSFSVLLGLVPDWRPVLLLAACFLFFSLILVVDSHYYRTLVAFTAFPAGACLSGLPPMLTAGCLLLSLCVLTNLALKHREAGILEVHLLWKH</sequence>
<dbReference type="PANTHER" id="PTHR30309">
    <property type="entry name" value="INNER MEMBRANE PROTEIN YGIH"/>
    <property type="match status" value="1"/>
</dbReference>
<evidence type="ECO:0000256" key="4">
    <source>
        <dbReference type="ARBA" id="ARBA00022692"/>
    </source>
</evidence>
<evidence type="ECO:0000256" key="8">
    <source>
        <dbReference type="ARBA" id="ARBA00023209"/>
    </source>
</evidence>
<dbReference type="KEGG" id="fro:AALO17_06090"/>
<dbReference type="Proteomes" id="UP000069771">
    <property type="component" value="Chromosome"/>
</dbReference>
<evidence type="ECO:0000256" key="2">
    <source>
        <dbReference type="ARBA" id="ARBA00022516"/>
    </source>
</evidence>
<keyword evidence="9" id="KW-1208">Phospholipid metabolism</keyword>
<dbReference type="GO" id="GO:0043772">
    <property type="term" value="F:acyl-phosphate glycerol-3-phosphate acyltransferase activity"/>
    <property type="evidence" value="ECO:0007669"/>
    <property type="project" value="InterPro"/>
</dbReference>
<keyword evidence="12" id="KW-1185">Reference proteome</keyword>
<evidence type="ECO:0000313" key="11">
    <source>
        <dbReference type="EMBL" id="AMK53743.1"/>
    </source>
</evidence>
<feature type="transmembrane region" description="Helical" evidence="10">
    <location>
        <begin position="137"/>
        <end position="157"/>
    </location>
</feature>
<keyword evidence="2" id="KW-0444">Lipid biosynthesis</keyword>
<dbReference type="SMART" id="SM01207">
    <property type="entry name" value="G3P_acyltransf"/>
    <property type="match status" value="1"/>
</dbReference>
<dbReference type="EMBL" id="CP011391">
    <property type="protein sequence ID" value="AMK53743.1"/>
    <property type="molecule type" value="Genomic_DNA"/>
</dbReference>
<dbReference type="STRING" id="1702221.AALO17_06090"/>
<evidence type="ECO:0000256" key="10">
    <source>
        <dbReference type="SAM" id="Phobius"/>
    </source>
</evidence>